<evidence type="ECO:0000256" key="2">
    <source>
        <dbReference type="ARBA" id="ARBA00002434"/>
    </source>
</evidence>
<feature type="transmembrane region" description="Helical" evidence="16">
    <location>
        <begin position="323"/>
        <end position="345"/>
    </location>
</feature>
<keyword evidence="7" id="KW-1003">Cell membrane</keyword>
<feature type="transmembrane region" description="Helical" evidence="16">
    <location>
        <begin position="20"/>
        <end position="49"/>
    </location>
</feature>
<feature type="transmembrane region" description="Helical" evidence="16">
    <location>
        <begin position="223"/>
        <end position="244"/>
    </location>
</feature>
<evidence type="ECO:0000256" key="9">
    <source>
        <dbReference type="ARBA" id="ARBA00022597"/>
    </source>
</evidence>
<evidence type="ECO:0000256" key="5">
    <source>
        <dbReference type="ARBA" id="ARBA00021825"/>
    </source>
</evidence>
<dbReference type="InterPro" id="IPR050893">
    <property type="entry name" value="Sugar_PTS"/>
</dbReference>
<dbReference type="InterPro" id="IPR036095">
    <property type="entry name" value="PTS_EIIB-like_sf"/>
</dbReference>
<feature type="transmembrane region" description="Helical" evidence="16">
    <location>
        <begin position="142"/>
        <end position="164"/>
    </location>
</feature>
<dbReference type="InterPro" id="IPR003501">
    <property type="entry name" value="PTS_EIIB_2/3"/>
</dbReference>
<evidence type="ECO:0000256" key="11">
    <source>
        <dbReference type="ARBA" id="ARBA00022683"/>
    </source>
</evidence>
<dbReference type="InterPro" id="IPR013011">
    <property type="entry name" value="PTS_EIIB_2"/>
</dbReference>
<evidence type="ECO:0000256" key="7">
    <source>
        <dbReference type="ARBA" id="ARBA00022475"/>
    </source>
</evidence>
<dbReference type="PANTHER" id="PTHR30181">
    <property type="entry name" value="MANNITOL PERMEASE IIC COMPONENT"/>
    <property type="match status" value="1"/>
</dbReference>
<comment type="function">
    <text evidence="2">The phosphoenolpyruvate-dependent sugar phosphotransferase system (sugar PTS), a major carbohydrate active transport system, catalyzes the phosphorylation of incoming sugar substrates concomitantly with their translocation across the cell membrane. The enzyme II CmtAB PTS system is involved in D-mannitol transport.</text>
</comment>
<comment type="subcellular location">
    <subcellularLocation>
        <location evidence="3">Cell membrane</location>
        <topology evidence="3">Multi-pass membrane protein</topology>
    </subcellularLocation>
</comment>
<evidence type="ECO:0000256" key="14">
    <source>
        <dbReference type="ARBA" id="ARBA00023136"/>
    </source>
</evidence>
<dbReference type="SUPFAM" id="SSF52794">
    <property type="entry name" value="PTS system IIB component-like"/>
    <property type="match status" value="1"/>
</dbReference>
<dbReference type="InterPro" id="IPR029503">
    <property type="entry name" value="PTS_EIIB_mannitol"/>
</dbReference>
<evidence type="ECO:0000259" key="17">
    <source>
        <dbReference type="PROSITE" id="PS51099"/>
    </source>
</evidence>
<evidence type="ECO:0000256" key="13">
    <source>
        <dbReference type="ARBA" id="ARBA00022989"/>
    </source>
</evidence>
<dbReference type="PROSITE" id="PS51104">
    <property type="entry name" value="PTS_EIIC_TYPE_2"/>
    <property type="match status" value="1"/>
</dbReference>
<comment type="caution">
    <text evidence="19">The sequence shown here is derived from an EMBL/GenBank/DDBJ whole genome shotgun (WGS) entry which is preliminary data.</text>
</comment>
<dbReference type="GO" id="GO:0009401">
    <property type="term" value="P:phosphoenolpyruvate-dependent sugar phosphotransferase system"/>
    <property type="evidence" value="ECO:0007669"/>
    <property type="project" value="UniProtKB-KW"/>
</dbReference>
<evidence type="ECO:0000256" key="12">
    <source>
        <dbReference type="ARBA" id="ARBA00022692"/>
    </source>
</evidence>
<gene>
    <name evidence="19" type="ORF">C3B61_15480</name>
</gene>
<keyword evidence="14 16" id="KW-0472">Membrane</keyword>
<dbReference type="CDD" id="cd05567">
    <property type="entry name" value="PTS_IIB_mannitol"/>
    <property type="match status" value="1"/>
</dbReference>
<dbReference type="Pfam" id="PF02378">
    <property type="entry name" value="PTS_EIIC"/>
    <property type="match status" value="1"/>
</dbReference>
<dbReference type="Gene3D" id="3.40.50.2300">
    <property type="match status" value="1"/>
</dbReference>
<keyword evidence="8" id="KW-0597">Phosphoprotein</keyword>
<accession>A0A2S3Z9R6</accession>
<evidence type="ECO:0000256" key="8">
    <source>
        <dbReference type="ARBA" id="ARBA00022553"/>
    </source>
</evidence>
<dbReference type="GO" id="GO:0090563">
    <property type="term" value="F:protein-phosphocysteine-sugar phosphotransferase activity"/>
    <property type="evidence" value="ECO:0007669"/>
    <property type="project" value="TreeGrafter"/>
</dbReference>
<dbReference type="Pfam" id="PF02302">
    <property type="entry name" value="PTS_IIB"/>
    <property type="match status" value="1"/>
</dbReference>
<evidence type="ECO:0000313" key="20">
    <source>
        <dbReference type="Proteomes" id="UP000237340"/>
    </source>
</evidence>
<sequence>MSATPTTTKPLGGGVRARIQAFGGFLTAMVIPNVGAFIAWGFVTALFIPTGWMPNEEFAQLVGPMISYMLPLLIAFTGGRLVHGARGGVIGAVGTIGLIVGAGIPMFLGAMIMGPLSAYLLKRVDRFLEPRMRAGLEMLVNNFSLGILGFGLCLLSFAAIGPGIEELNKLLLAGINALVATGVLPLLALLNEPAKVLFLNNVIDQGVYYPLGLQQAATQGKSIFFMVASNPGPGLGLLTAFLFFSKSKLIRRSTPSAILIHFIGGIHEIYFPYVLMKPLTIVGMIAGAASGIATFSLFDVGLVAGPSPGSIVSYLLLTPRGNYLGVLTGVLVAAIVTFVVTAAILKFDRFRSGSTLDEEDEGLEAAQNKSSSMKAEGRSLLAGALTQTDARPTSIVFACDAGMGSSAMGASVFRKRLTKAGITGIAVTHAAIENIPIDTGLAVIQQNLVERARRVHPHLTIIPIANYLGDPALDELQEKLAGTPAPEASQDTLNG</sequence>
<keyword evidence="10" id="KW-0808">Transferase</keyword>
<evidence type="ECO:0000256" key="3">
    <source>
        <dbReference type="ARBA" id="ARBA00004651"/>
    </source>
</evidence>
<dbReference type="InterPro" id="IPR003352">
    <property type="entry name" value="PTS_EIIC"/>
</dbReference>
<dbReference type="AlphaFoldDB" id="A0A2S3Z9R6"/>
<dbReference type="NCBIfam" id="TIGR00851">
    <property type="entry name" value="mtlA"/>
    <property type="match status" value="1"/>
</dbReference>
<protein>
    <recommendedName>
        <fullName evidence="5">PTS system mannitol-specific EIICB component</fullName>
        <ecNumber evidence="4">2.7.1.197</ecNumber>
    </recommendedName>
    <alternativeName>
        <fullName evidence="15">EIICB-Mtl</fullName>
    </alternativeName>
</protein>
<feature type="transmembrane region" description="Helical" evidence="16">
    <location>
        <begin position="256"/>
        <end position="275"/>
    </location>
</feature>
<dbReference type="RefSeq" id="WP_103461476.1">
    <property type="nucleotide sequence ID" value="NZ_PPXD01000026.1"/>
</dbReference>
<evidence type="ECO:0000256" key="15">
    <source>
        <dbReference type="ARBA" id="ARBA00033349"/>
    </source>
</evidence>
<evidence type="ECO:0000256" key="4">
    <source>
        <dbReference type="ARBA" id="ARBA00011909"/>
    </source>
</evidence>
<evidence type="ECO:0000259" key="18">
    <source>
        <dbReference type="PROSITE" id="PS51104"/>
    </source>
</evidence>
<keyword evidence="11" id="KW-0598">Phosphotransferase system</keyword>
<keyword evidence="20" id="KW-1185">Reference proteome</keyword>
<feature type="domain" description="PTS EIIC type-2" evidence="18">
    <location>
        <begin position="22"/>
        <end position="358"/>
    </location>
</feature>
<dbReference type="InterPro" id="IPR013014">
    <property type="entry name" value="PTS_EIIC_2"/>
</dbReference>
<feature type="transmembrane region" description="Helical" evidence="16">
    <location>
        <begin position="170"/>
        <end position="190"/>
    </location>
</feature>
<feature type="transmembrane region" description="Helical" evidence="16">
    <location>
        <begin position="61"/>
        <end position="82"/>
    </location>
</feature>
<dbReference type="Proteomes" id="UP000237340">
    <property type="component" value="Unassembled WGS sequence"/>
</dbReference>
<proteinExistence type="predicted"/>
<feature type="transmembrane region" description="Helical" evidence="16">
    <location>
        <begin position="282"/>
        <end position="303"/>
    </location>
</feature>
<dbReference type="PANTHER" id="PTHR30181:SF2">
    <property type="entry name" value="PTS SYSTEM MANNITOL-SPECIFIC EIICBA COMPONENT"/>
    <property type="match status" value="1"/>
</dbReference>
<organism evidence="19 20">
    <name type="scientific">Cryobacterium zongtaii</name>
    <dbReference type="NCBI Taxonomy" id="1259217"/>
    <lineage>
        <taxon>Bacteria</taxon>
        <taxon>Bacillati</taxon>
        <taxon>Actinomycetota</taxon>
        <taxon>Actinomycetes</taxon>
        <taxon>Micrococcales</taxon>
        <taxon>Microbacteriaceae</taxon>
        <taxon>Cryobacterium</taxon>
    </lineage>
</organism>
<evidence type="ECO:0000313" key="19">
    <source>
        <dbReference type="EMBL" id="POH62284.1"/>
    </source>
</evidence>
<dbReference type="PROSITE" id="PS51099">
    <property type="entry name" value="PTS_EIIB_TYPE_2"/>
    <property type="match status" value="1"/>
</dbReference>
<keyword evidence="6" id="KW-0813">Transport</keyword>
<dbReference type="GO" id="GO:0022872">
    <property type="term" value="F:protein-N(PI)-phosphohistidine-mannitol phosphotransferase system transmembrane transporter activity"/>
    <property type="evidence" value="ECO:0007669"/>
    <property type="project" value="InterPro"/>
</dbReference>
<name>A0A2S3Z9R6_9MICO</name>
<evidence type="ECO:0000256" key="6">
    <source>
        <dbReference type="ARBA" id="ARBA00022448"/>
    </source>
</evidence>
<keyword evidence="13 16" id="KW-1133">Transmembrane helix</keyword>
<dbReference type="EMBL" id="PPXD01000026">
    <property type="protein sequence ID" value="POH62284.1"/>
    <property type="molecule type" value="Genomic_DNA"/>
</dbReference>
<feature type="domain" description="PTS EIIB type-2" evidence="17">
    <location>
        <begin position="393"/>
        <end position="485"/>
    </location>
</feature>
<evidence type="ECO:0000256" key="16">
    <source>
        <dbReference type="SAM" id="Phobius"/>
    </source>
</evidence>
<dbReference type="InterPro" id="IPR004718">
    <property type="entry name" value="PTS_IIC_mtl"/>
</dbReference>
<evidence type="ECO:0000256" key="10">
    <source>
        <dbReference type="ARBA" id="ARBA00022679"/>
    </source>
</evidence>
<feature type="transmembrane region" description="Helical" evidence="16">
    <location>
        <begin position="88"/>
        <end position="121"/>
    </location>
</feature>
<reference evidence="19 20" key="1">
    <citation type="submission" date="2018-01" db="EMBL/GenBank/DDBJ databases">
        <title>Cryobacterium sp. nov., from glaciers in China.</title>
        <authorList>
            <person name="Liu Q."/>
            <person name="Xin Y.-H."/>
        </authorList>
    </citation>
    <scope>NUCLEOTIDE SEQUENCE [LARGE SCALE GENOMIC DNA]</scope>
    <source>
        <strain evidence="19 20">TMN-42</strain>
    </source>
</reference>
<keyword evidence="9" id="KW-0762">Sugar transport</keyword>
<dbReference type="EC" id="2.7.1.197" evidence="4"/>
<evidence type="ECO:0000256" key="1">
    <source>
        <dbReference type="ARBA" id="ARBA00001655"/>
    </source>
</evidence>
<dbReference type="GO" id="GO:0005886">
    <property type="term" value="C:plasma membrane"/>
    <property type="evidence" value="ECO:0007669"/>
    <property type="project" value="UniProtKB-SubCell"/>
</dbReference>
<keyword evidence="12 16" id="KW-0812">Transmembrane</keyword>
<comment type="catalytic activity">
    <reaction evidence="1">
        <text>D-mannitol(out) + N(pros)-phospho-L-histidyl-[protein] = D-mannitol 1-phosphate(in) + L-histidyl-[protein]</text>
        <dbReference type="Rhea" id="RHEA:33363"/>
        <dbReference type="Rhea" id="RHEA-COMP:9745"/>
        <dbReference type="Rhea" id="RHEA-COMP:9746"/>
        <dbReference type="ChEBI" id="CHEBI:16899"/>
        <dbReference type="ChEBI" id="CHEBI:29979"/>
        <dbReference type="ChEBI" id="CHEBI:61381"/>
        <dbReference type="ChEBI" id="CHEBI:64837"/>
        <dbReference type="EC" id="2.7.1.197"/>
    </reaction>
</comment>